<feature type="domain" description="NB-ARC" evidence="4">
    <location>
        <begin position="237"/>
        <end position="391"/>
    </location>
</feature>
<dbReference type="SMART" id="SM00028">
    <property type="entry name" value="TPR"/>
    <property type="match status" value="7"/>
</dbReference>
<comment type="caution">
    <text evidence="5">The sequence shown here is derived from an EMBL/GenBank/DDBJ whole genome shotgun (WGS) entry which is preliminary data.</text>
</comment>
<dbReference type="SUPFAM" id="SSF48452">
    <property type="entry name" value="TPR-like"/>
    <property type="match status" value="1"/>
</dbReference>
<dbReference type="PROSITE" id="PS50005">
    <property type="entry name" value="TPR"/>
    <property type="match status" value="3"/>
</dbReference>
<dbReference type="InterPro" id="IPR009003">
    <property type="entry name" value="Peptidase_S1_PA"/>
</dbReference>
<organism evidence="5 6">
    <name type="scientific">Adonisia turfae CCMR0082</name>
    <dbReference type="NCBI Taxonomy" id="2304604"/>
    <lineage>
        <taxon>Bacteria</taxon>
        <taxon>Bacillati</taxon>
        <taxon>Cyanobacteriota</taxon>
        <taxon>Adonisia</taxon>
        <taxon>Adonisia turfae</taxon>
    </lineage>
</organism>
<evidence type="ECO:0000313" key="6">
    <source>
        <dbReference type="Proteomes" id="UP000473574"/>
    </source>
</evidence>
<gene>
    <name evidence="5" type="ORF">D0962_25725</name>
</gene>
<dbReference type="AlphaFoldDB" id="A0A6M0SCB4"/>
<dbReference type="Proteomes" id="UP000473574">
    <property type="component" value="Unassembled WGS sequence"/>
</dbReference>
<dbReference type="InterPro" id="IPR011990">
    <property type="entry name" value="TPR-like_helical_dom_sf"/>
</dbReference>
<dbReference type="SUPFAM" id="SSF50494">
    <property type="entry name" value="Trypsin-like serine proteases"/>
    <property type="match status" value="1"/>
</dbReference>
<dbReference type="Pfam" id="PF13374">
    <property type="entry name" value="TPR_10"/>
    <property type="match status" value="1"/>
</dbReference>
<dbReference type="InterPro" id="IPR019734">
    <property type="entry name" value="TPR_rpt"/>
</dbReference>
<reference evidence="5 6" key="1">
    <citation type="journal article" date="2020" name="Microb. Ecol.">
        <title>Ecogenomics of the Marine Benthic Filamentous Cyanobacterium Adonisia.</title>
        <authorList>
            <person name="Walter J.M."/>
            <person name="Coutinho F.H."/>
            <person name="Leomil L."/>
            <person name="Hargreaves P.I."/>
            <person name="Campeao M.E."/>
            <person name="Vieira V.V."/>
            <person name="Silva B.S."/>
            <person name="Fistarol G.O."/>
            <person name="Salomon P.S."/>
            <person name="Sawabe T."/>
            <person name="Mino S."/>
            <person name="Hosokawa M."/>
            <person name="Miyashita H."/>
            <person name="Maruyama F."/>
            <person name="van Verk M.C."/>
            <person name="Dutilh B.E."/>
            <person name="Thompson C.C."/>
            <person name="Thompson F.L."/>
        </authorList>
    </citation>
    <scope>NUCLEOTIDE SEQUENCE [LARGE SCALE GENOMIC DNA]</scope>
    <source>
        <strain evidence="5 6">CCMR0082</strain>
    </source>
</reference>
<feature type="repeat" description="TPR" evidence="3">
    <location>
        <begin position="690"/>
        <end position="723"/>
    </location>
</feature>
<dbReference type="GO" id="GO:0043531">
    <property type="term" value="F:ADP binding"/>
    <property type="evidence" value="ECO:0007669"/>
    <property type="project" value="InterPro"/>
</dbReference>
<dbReference type="PANTHER" id="PTHR45641:SF19">
    <property type="entry name" value="NEPHROCYSTIN-3"/>
    <property type="match status" value="1"/>
</dbReference>
<dbReference type="Gene3D" id="3.40.50.300">
    <property type="entry name" value="P-loop containing nucleotide triphosphate hydrolases"/>
    <property type="match status" value="1"/>
</dbReference>
<sequence>MPNSKLYDLLYQCSVKLSLPDGTCGTGFFVAPGYLLTCEHVVRHANNSPIQVRWQQQDNFAKAYVEEAFEEYDIALLRFVSPSEDLPCVYLSDELDVGDEIYLFGYPDTEYENGRPVTPKFEGFTGDFPPFIMLEQGQLQPGMSGAALLNQSTGKVCGMLKFTRDKFTDMGGGGIKTAVILQQFPNLVQLQKEFHQRDNRWQNHLGPSNIPPQKPLLCPNNLPRSGTVKFVGRESEFTTLHTQLYHAGRSSLTAIQGMGGVGKTELALQYARYHLSQQTYSAGICWFQAKEQNVGAEIVNFAEAQLGLEPLKNLDLHDQVQFCWRNWPIPGNILIIIDDVTDYATIKPYLPPQESRFVVLLTTRLQLGASIHTLLIDLLSQEASLDLISSLIGSERVTGDIEAAQALCHWLGYLPLGLELVGRFLIRKPDWTLSKMRQKLKEQCLDARALNKHEADMTAIHKSAAAAFELSWQTLNKDEQKLAYHLSLFALAPIPWSFIEAWSGEDEDDLEDWRDDGLINRSLLTRVGRGRYQLHQLVREYFRSKLDNWPEANKVKQNFCQNMAQIAQEVPQIPTREQISNIAPAIPHLAEVATTWLGSLNDENLIWPFVGLGRFYEGQGFYREARTWYENCDRVVNHKLQGSPQIIASIQGHLARMFQFQGQYVESEKLYEQILETQKKYLHETSPDIAETLNDLGVALYNQGKYNEAEQILDKALESLIKTYGECHPKVVEAKSNLAMLLSSQGKYLEAEKLFIQALEIGKQCLGEQHPRVATYMGNLALFYKSQDEVEKAEPLYVEALTRYRKLLGEEHPSLAEALNNLGMLYIRQENYSASEELLTEALEIQQKIYGEEHPNVATGINNIAYLYDFQNRFGEAEQLYIKALEMRRQLLGEEHPQVAISLNNLAKLYSLTSRYSDAKNLYQKALEILKSSLGGNHPLTIRVEDNLTKLTTAIQK</sequence>
<dbReference type="Gene3D" id="2.40.10.120">
    <property type="match status" value="1"/>
</dbReference>
<proteinExistence type="predicted"/>
<accession>A0A6M0SCB4</accession>
<evidence type="ECO:0000256" key="2">
    <source>
        <dbReference type="ARBA" id="ARBA00022803"/>
    </source>
</evidence>
<dbReference type="InterPro" id="IPR002182">
    <property type="entry name" value="NB-ARC"/>
</dbReference>
<feature type="repeat" description="TPR" evidence="3">
    <location>
        <begin position="816"/>
        <end position="849"/>
    </location>
</feature>
<dbReference type="Pfam" id="PF13424">
    <property type="entry name" value="TPR_12"/>
    <property type="match status" value="3"/>
</dbReference>
<dbReference type="Gene3D" id="1.25.40.10">
    <property type="entry name" value="Tetratricopeptide repeat domain"/>
    <property type="match status" value="2"/>
</dbReference>
<dbReference type="Pfam" id="PF13365">
    <property type="entry name" value="Trypsin_2"/>
    <property type="match status" value="1"/>
</dbReference>
<feature type="repeat" description="TPR" evidence="3">
    <location>
        <begin position="900"/>
        <end position="933"/>
    </location>
</feature>
<dbReference type="InterPro" id="IPR027417">
    <property type="entry name" value="P-loop_NTPase"/>
</dbReference>
<dbReference type="Pfam" id="PF00931">
    <property type="entry name" value="NB-ARC"/>
    <property type="match status" value="1"/>
</dbReference>
<name>A0A6M0SCB4_9CYAN</name>
<dbReference type="PANTHER" id="PTHR45641">
    <property type="entry name" value="TETRATRICOPEPTIDE REPEAT PROTEIN (AFU_ORTHOLOGUE AFUA_6G03870)"/>
    <property type="match status" value="1"/>
</dbReference>
<protein>
    <recommendedName>
        <fullName evidence="4">NB-ARC domain-containing protein</fullName>
    </recommendedName>
</protein>
<keyword evidence="2 3" id="KW-0802">TPR repeat</keyword>
<evidence type="ECO:0000259" key="4">
    <source>
        <dbReference type="Pfam" id="PF00931"/>
    </source>
</evidence>
<dbReference type="EMBL" id="QZCE01000002">
    <property type="protein sequence ID" value="NEZ66120.1"/>
    <property type="molecule type" value="Genomic_DNA"/>
</dbReference>
<dbReference type="SUPFAM" id="SSF52540">
    <property type="entry name" value="P-loop containing nucleoside triphosphate hydrolases"/>
    <property type="match status" value="1"/>
</dbReference>
<dbReference type="PRINTS" id="PR00364">
    <property type="entry name" value="DISEASERSIST"/>
</dbReference>
<evidence type="ECO:0000256" key="1">
    <source>
        <dbReference type="ARBA" id="ARBA00022737"/>
    </source>
</evidence>
<keyword evidence="1" id="KW-0677">Repeat</keyword>
<evidence type="ECO:0000256" key="3">
    <source>
        <dbReference type="PROSITE-ProRule" id="PRU00339"/>
    </source>
</evidence>
<evidence type="ECO:0000313" key="5">
    <source>
        <dbReference type="EMBL" id="NEZ66120.1"/>
    </source>
</evidence>
<dbReference type="RefSeq" id="WP_163667989.1">
    <property type="nucleotide sequence ID" value="NZ_QZCE01000002.1"/>
</dbReference>